<accession>A0A1M7LYB2</accession>
<dbReference type="Gene3D" id="2.60.120.260">
    <property type="entry name" value="Galactose-binding domain-like"/>
    <property type="match status" value="1"/>
</dbReference>
<dbReference type="RefSeq" id="WP_073086893.1">
    <property type="nucleotide sequence ID" value="NZ_FRBL01000011.1"/>
</dbReference>
<dbReference type="Gene3D" id="2.60.40.10">
    <property type="entry name" value="Immunoglobulins"/>
    <property type="match status" value="1"/>
</dbReference>
<evidence type="ECO:0000259" key="2">
    <source>
        <dbReference type="PROSITE" id="PS50853"/>
    </source>
</evidence>
<name>A0A1M7LYB2_9BACT</name>
<dbReference type="AlphaFoldDB" id="A0A1M7LYB2"/>
<protein>
    <submittedName>
        <fullName evidence="3">Por secretion system C-terminal sorting domain-containing protein</fullName>
    </submittedName>
</protein>
<dbReference type="SUPFAM" id="SSF49265">
    <property type="entry name" value="Fibronectin type III"/>
    <property type="match status" value="1"/>
</dbReference>
<dbReference type="InterPro" id="IPR008979">
    <property type="entry name" value="Galactose-bd-like_sf"/>
</dbReference>
<dbReference type="CDD" id="cd00063">
    <property type="entry name" value="FN3"/>
    <property type="match status" value="1"/>
</dbReference>
<dbReference type="InterPro" id="IPR036116">
    <property type="entry name" value="FN3_sf"/>
</dbReference>
<feature type="domain" description="Fibronectin type-III" evidence="2">
    <location>
        <begin position="171"/>
        <end position="259"/>
    </location>
</feature>
<dbReference type="SMART" id="SM00060">
    <property type="entry name" value="FN3"/>
    <property type="match status" value="1"/>
</dbReference>
<evidence type="ECO:0000256" key="1">
    <source>
        <dbReference type="SAM" id="SignalP"/>
    </source>
</evidence>
<feature type="chain" id="PRO_5013020315" evidence="1">
    <location>
        <begin position="23"/>
        <end position="638"/>
    </location>
</feature>
<dbReference type="NCBIfam" id="TIGR04183">
    <property type="entry name" value="Por_Secre_tail"/>
    <property type="match status" value="1"/>
</dbReference>
<evidence type="ECO:0000313" key="3">
    <source>
        <dbReference type="EMBL" id="SHM82836.1"/>
    </source>
</evidence>
<dbReference type="OrthoDB" id="5134860at2"/>
<dbReference type="STRING" id="1419482.SAMN05444266_111197"/>
<dbReference type="Pfam" id="PF18962">
    <property type="entry name" value="Por_Secre_tail"/>
    <property type="match status" value="1"/>
</dbReference>
<dbReference type="Proteomes" id="UP000184420">
    <property type="component" value="Unassembled WGS sequence"/>
</dbReference>
<organism evidence="3 4">
    <name type="scientific">Chitinophaga jiangningensis</name>
    <dbReference type="NCBI Taxonomy" id="1419482"/>
    <lineage>
        <taxon>Bacteria</taxon>
        <taxon>Pseudomonadati</taxon>
        <taxon>Bacteroidota</taxon>
        <taxon>Chitinophagia</taxon>
        <taxon>Chitinophagales</taxon>
        <taxon>Chitinophagaceae</taxon>
        <taxon>Chitinophaga</taxon>
    </lineage>
</organism>
<evidence type="ECO:0000313" key="4">
    <source>
        <dbReference type="Proteomes" id="UP000184420"/>
    </source>
</evidence>
<keyword evidence="1" id="KW-0732">Signal</keyword>
<dbReference type="InterPro" id="IPR003961">
    <property type="entry name" value="FN3_dom"/>
</dbReference>
<proteinExistence type="predicted"/>
<dbReference type="EMBL" id="FRBL01000011">
    <property type="protein sequence ID" value="SHM82836.1"/>
    <property type="molecule type" value="Genomic_DNA"/>
</dbReference>
<dbReference type="InterPro" id="IPR013783">
    <property type="entry name" value="Ig-like_fold"/>
</dbReference>
<feature type="signal peptide" evidence="1">
    <location>
        <begin position="1"/>
        <end position="22"/>
    </location>
</feature>
<dbReference type="PROSITE" id="PS50853">
    <property type="entry name" value="FN3"/>
    <property type="match status" value="1"/>
</dbReference>
<dbReference type="InterPro" id="IPR026444">
    <property type="entry name" value="Secre_tail"/>
</dbReference>
<dbReference type="SUPFAM" id="SSF49785">
    <property type="entry name" value="Galactose-binding domain-like"/>
    <property type="match status" value="1"/>
</dbReference>
<sequence length="638" mass="71177">MNKILSGALLAWLLGSTGTALAQSDITNFSGGIITDKYSVTGVEGIAKLTDNDVYSKYLTFNATTWVRYQSPVSSVVTSYAVTSANDAVTRDPKNWTFEGSNDGTNWTILHTVTNAVFINRWQRLKYNFSNSTAYTYFRLNITANSGATIVQLAEWEIFGTGSGAPAIPAGPSALSGTGVSGNQIILNWTDNSSTETAIRIERSTNNSTWSLLRVAPANTTQLRDTGLNGGSYYYRVRAENSSGNSAYTTSAQITAPANDFPLTWQEHWFEHNQVVTRKYSDSDVGIYFDNDMNTSINWMDTTVSKAWKYTKQVYGGFSDKRLYAVFHQNKYGGGSPATYIDADRDYRNAICLGSNNSWTSNTGWNLDATIHEIGHIVEGAAFGVKNSPAFPIWGDSKWCVIYQYDLYYNLGWTADATRWYNSAMATTDTYPRANTNWFRDWFYPIWNNYGHSTALKNYFQLLSQYFIKRNDIYSRNLNFGEFVHFWSGAAGVNLKSQATTAFGWTTDYEAQFNQARIDYPFTYPDMLAADVTALQQLATDSSAYISLQKPAYTTDKAAMTGDIKVWPNPTENKRITIGLDAKNGIVPAQIYNAQGHCVYFGNLQGQTTINLSNQPAGTYFIVLLISKSKIARKIILQ</sequence>
<keyword evidence="4" id="KW-1185">Reference proteome</keyword>
<gene>
    <name evidence="3" type="ORF">SAMN05444266_111197</name>
</gene>
<reference evidence="3 4" key="1">
    <citation type="submission" date="2016-11" db="EMBL/GenBank/DDBJ databases">
        <authorList>
            <person name="Jaros S."/>
            <person name="Januszkiewicz K."/>
            <person name="Wedrychowicz H."/>
        </authorList>
    </citation>
    <scope>NUCLEOTIDE SEQUENCE [LARGE SCALE GENOMIC DNA]</scope>
    <source>
        <strain evidence="3 4">DSM 27406</strain>
    </source>
</reference>